<evidence type="ECO:0000313" key="4">
    <source>
        <dbReference type="Proteomes" id="UP001595923"/>
    </source>
</evidence>
<dbReference type="InterPro" id="IPR050740">
    <property type="entry name" value="Aldehyde_DH_Superfamily"/>
</dbReference>
<dbReference type="Proteomes" id="UP001595923">
    <property type="component" value="Unassembled WGS sequence"/>
</dbReference>
<sequence>MTYPDTRLFIDDQWLDAADGRSIDVHNPATGQVIGRVAHAARPDLDRAAESVRRGFEVWRDHTPARRSRIMRGAAELVRARVDEIAALMTQEQGKPLAEAKAEILAGADIIDWFAEEGFRVYGRLVPHRANPAIRQQVIKDPVGPVAAFTPWNFPINQVVRKLAAGLAAGCSMVVKAPEETPASPAALVRAFQDAGLPAGVLALVFGDPAEISEYLIAHPVIRKVTFTGSTAVGKQLAGLAGRHMKRVSMELGGHAPVIICEDADIELAVKTMSKAKFRNAGQVCISPTRFLVHEGARQDFAKALAEFATGLNVGDGLAEGTEMGPLANTRRIDAMASLHTDAVERGATVLAGGRRIGDAGNFWAPTVLDDVPAGARLFNEEPFGPVAAIRGFRDLDEAIAEANRLSYGLAGYAFTRSLSAADQLTRRVEVGMLWVNMPAMPSAEMPFGGVKDSGYGSEGGPEAMEAYLNTRSVSIAHH</sequence>
<evidence type="ECO:0000259" key="2">
    <source>
        <dbReference type="Pfam" id="PF00171"/>
    </source>
</evidence>
<dbReference type="PANTHER" id="PTHR43353:SF5">
    <property type="entry name" value="SUCCINATE-SEMIALDEHYDE DEHYDROGENASE, MITOCHONDRIAL"/>
    <property type="match status" value="1"/>
</dbReference>
<name>A0ABV9E042_9ACTN</name>
<keyword evidence="4" id="KW-1185">Reference proteome</keyword>
<gene>
    <name evidence="3" type="ORF">ACFO4E_16205</name>
</gene>
<protein>
    <submittedName>
        <fullName evidence="3">NAD-dependent succinate-semialdehyde dehydrogenase</fullName>
        <ecNumber evidence="3">1.2.1.-</ecNumber>
    </submittedName>
</protein>
<accession>A0ABV9E042</accession>
<keyword evidence="1 3" id="KW-0560">Oxidoreductase</keyword>
<evidence type="ECO:0000313" key="3">
    <source>
        <dbReference type="EMBL" id="MFC4563408.1"/>
    </source>
</evidence>
<dbReference type="InterPro" id="IPR015590">
    <property type="entry name" value="Aldehyde_DH_dom"/>
</dbReference>
<dbReference type="Pfam" id="PF00171">
    <property type="entry name" value="Aldedh"/>
    <property type="match status" value="1"/>
</dbReference>
<dbReference type="EMBL" id="JBHSFQ010000015">
    <property type="protein sequence ID" value="MFC4563408.1"/>
    <property type="molecule type" value="Genomic_DNA"/>
</dbReference>
<dbReference type="GO" id="GO:0016491">
    <property type="term" value="F:oxidoreductase activity"/>
    <property type="evidence" value="ECO:0007669"/>
    <property type="project" value="UniProtKB-KW"/>
</dbReference>
<dbReference type="PANTHER" id="PTHR43353">
    <property type="entry name" value="SUCCINATE-SEMIALDEHYDE DEHYDROGENASE, MITOCHONDRIAL"/>
    <property type="match status" value="1"/>
</dbReference>
<dbReference type="InterPro" id="IPR016161">
    <property type="entry name" value="Ald_DH/histidinol_DH"/>
</dbReference>
<dbReference type="SUPFAM" id="SSF53720">
    <property type="entry name" value="ALDH-like"/>
    <property type="match status" value="1"/>
</dbReference>
<evidence type="ECO:0000256" key="1">
    <source>
        <dbReference type="ARBA" id="ARBA00023002"/>
    </source>
</evidence>
<proteinExistence type="predicted"/>
<organism evidence="3 4">
    <name type="scientific">Nocardiopsis mangrovi</name>
    <dbReference type="NCBI Taxonomy" id="1179818"/>
    <lineage>
        <taxon>Bacteria</taxon>
        <taxon>Bacillati</taxon>
        <taxon>Actinomycetota</taxon>
        <taxon>Actinomycetes</taxon>
        <taxon>Streptosporangiales</taxon>
        <taxon>Nocardiopsidaceae</taxon>
        <taxon>Nocardiopsis</taxon>
    </lineage>
</organism>
<dbReference type="InterPro" id="IPR016162">
    <property type="entry name" value="Ald_DH_N"/>
</dbReference>
<dbReference type="Gene3D" id="3.40.309.10">
    <property type="entry name" value="Aldehyde Dehydrogenase, Chain A, domain 2"/>
    <property type="match status" value="1"/>
</dbReference>
<dbReference type="CDD" id="cd07103">
    <property type="entry name" value="ALDH_F5_SSADH_GabD"/>
    <property type="match status" value="1"/>
</dbReference>
<reference evidence="4" key="1">
    <citation type="journal article" date="2019" name="Int. J. Syst. Evol. Microbiol.">
        <title>The Global Catalogue of Microorganisms (GCM) 10K type strain sequencing project: providing services to taxonomists for standard genome sequencing and annotation.</title>
        <authorList>
            <consortium name="The Broad Institute Genomics Platform"/>
            <consortium name="The Broad Institute Genome Sequencing Center for Infectious Disease"/>
            <person name="Wu L."/>
            <person name="Ma J."/>
        </authorList>
    </citation>
    <scope>NUCLEOTIDE SEQUENCE [LARGE SCALE GENOMIC DNA]</scope>
    <source>
        <strain evidence="4">XZYJ18</strain>
    </source>
</reference>
<dbReference type="Gene3D" id="3.40.605.10">
    <property type="entry name" value="Aldehyde Dehydrogenase, Chain A, domain 1"/>
    <property type="match status" value="1"/>
</dbReference>
<feature type="domain" description="Aldehyde dehydrogenase" evidence="2">
    <location>
        <begin position="14"/>
        <end position="474"/>
    </location>
</feature>
<dbReference type="EC" id="1.2.1.-" evidence="3"/>
<dbReference type="RefSeq" id="WP_378575665.1">
    <property type="nucleotide sequence ID" value="NZ_JBHSFQ010000015.1"/>
</dbReference>
<dbReference type="InterPro" id="IPR016163">
    <property type="entry name" value="Ald_DH_C"/>
</dbReference>
<comment type="caution">
    <text evidence="3">The sequence shown here is derived from an EMBL/GenBank/DDBJ whole genome shotgun (WGS) entry which is preliminary data.</text>
</comment>